<dbReference type="AlphaFoldDB" id="X1ES70"/>
<name>X1ES70_9ZZZZ</name>
<proteinExistence type="predicted"/>
<evidence type="ECO:0008006" key="2">
    <source>
        <dbReference type="Google" id="ProtNLM"/>
    </source>
</evidence>
<dbReference type="InterPro" id="IPR007841">
    <property type="entry name" value="UPF0210"/>
</dbReference>
<feature type="non-terminal residue" evidence="1">
    <location>
        <position position="1"/>
    </location>
</feature>
<dbReference type="SUPFAM" id="SSF51998">
    <property type="entry name" value="PFL-like glycyl radical enzymes"/>
    <property type="match status" value="1"/>
</dbReference>
<accession>X1ES70</accession>
<organism evidence="1">
    <name type="scientific">marine sediment metagenome</name>
    <dbReference type="NCBI Taxonomy" id="412755"/>
    <lineage>
        <taxon>unclassified sequences</taxon>
        <taxon>metagenomes</taxon>
        <taxon>ecological metagenomes</taxon>
    </lineage>
</organism>
<feature type="non-terminal residue" evidence="1">
    <location>
        <position position="255"/>
    </location>
</feature>
<protein>
    <recommendedName>
        <fullName evidence="2">DUF711 family protein</fullName>
    </recommendedName>
</protein>
<dbReference type="PANTHER" id="PTHR37560:SF2">
    <property type="entry name" value="DUF711 DOMAIN-CONTAINING PROTEIN"/>
    <property type="match status" value="1"/>
</dbReference>
<sequence>YEFDYFASCAVIADEQIQKYGIYEKLLLNEVANFIKRRDKFFSSVHVASKENGINLSALRSSAKIIKTLSEPDPFKNLNFCVSTNVPPDTPFFPAAYHSSEESSFGLALEMADEVVRIFEGAKSFEEAHKRLGVRFNEIYDFLVNICEEVATKNGIKFNGIDFSPAPYPTTEKSIGTAFEKLNFEYFGAPGSLIGVAMIKNAIPKRKKVIGFSGFMPSVLEDYTIANSLSENNFNLDTLLLYSTICGTGLDCVPL</sequence>
<dbReference type="EMBL" id="BARU01011968">
    <property type="protein sequence ID" value="GAH35427.1"/>
    <property type="molecule type" value="Genomic_DNA"/>
</dbReference>
<reference evidence="1" key="1">
    <citation type="journal article" date="2014" name="Front. Microbiol.">
        <title>High frequency of phylogenetically diverse reductive dehalogenase-homologous genes in deep subseafloor sedimentary metagenomes.</title>
        <authorList>
            <person name="Kawai M."/>
            <person name="Futagami T."/>
            <person name="Toyoda A."/>
            <person name="Takaki Y."/>
            <person name="Nishi S."/>
            <person name="Hori S."/>
            <person name="Arai W."/>
            <person name="Tsubouchi T."/>
            <person name="Morono Y."/>
            <person name="Uchiyama I."/>
            <person name="Ito T."/>
            <person name="Fujiyama A."/>
            <person name="Inagaki F."/>
            <person name="Takami H."/>
        </authorList>
    </citation>
    <scope>NUCLEOTIDE SEQUENCE</scope>
    <source>
        <strain evidence="1">Expedition CK06-06</strain>
    </source>
</reference>
<dbReference type="Pfam" id="PF05167">
    <property type="entry name" value="DUF711"/>
    <property type="match status" value="1"/>
</dbReference>
<dbReference type="PANTHER" id="PTHR37560">
    <property type="entry name" value="UPF0210 PROTEIN SPR0218"/>
    <property type="match status" value="1"/>
</dbReference>
<evidence type="ECO:0000313" key="1">
    <source>
        <dbReference type="EMBL" id="GAH35427.1"/>
    </source>
</evidence>
<comment type="caution">
    <text evidence="1">The sequence shown here is derived from an EMBL/GenBank/DDBJ whole genome shotgun (WGS) entry which is preliminary data.</text>
</comment>
<gene>
    <name evidence="1" type="ORF">S03H2_22274</name>
</gene>
<dbReference type="Gene3D" id="3.20.70.20">
    <property type="match status" value="1"/>
</dbReference>